<protein>
    <recommendedName>
        <fullName evidence="2">Carboxypeptidase</fullName>
        <ecNumber evidence="2">3.4.16.-</ecNumber>
    </recommendedName>
</protein>
<comment type="similarity">
    <text evidence="1 2">Belongs to the peptidase S10 family.</text>
</comment>
<dbReference type="GO" id="GO:0004185">
    <property type="term" value="F:serine-type carboxypeptidase activity"/>
    <property type="evidence" value="ECO:0007669"/>
    <property type="project" value="UniProtKB-UniRule"/>
</dbReference>
<dbReference type="SUPFAM" id="SSF53474">
    <property type="entry name" value="alpha/beta-Hydrolases"/>
    <property type="match status" value="1"/>
</dbReference>
<gene>
    <name evidence="3" type="primary">SCPL39</name>
    <name evidence="3" type="ORF">SNEC2469_LOCUS8193</name>
</gene>
<dbReference type="InterPro" id="IPR029058">
    <property type="entry name" value="AB_hydrolase_fold"/>
</dbReference>
<keyword evidence="2" id="KW-0645">Protease</keyword>
<proteinExistence type="inferred from homology"/>
<keyword evidence="2" id="KW-0121">Carboxypeptidase</keyword>
<dbReference type="Gene3D" id="3.40.50.1820">
    <property type="entry name" value="alpha/beta hydrolase"/>
    <property type="match status" value="1"/>
</dbReference>
<name>A0A812NNI5_9DINO</name>
<dbReference type="PANTHER" id="PTHR11802">
    <property type="entry name" value="SERINE PROTEASE FAMILY S10 SERINE CARBOXYPEPTIDASE"/>
    <property type="match status" value="1"/>
</dbReference>
<dbReference type="AlphaFoldDB" id="A0A812NNI5"/>
<keyword evidence="2" id="KW-0732">Signal</keyword>
<evidence type="ECO:0000313" key="3">
    <source>
        <dbReference type="EMBL" id="CAE7325223.1"/>
    </source>
</evidence>
<comment type="caution">
    <text evidence="3">The sequence shown here is derived from an EMBL/GenBank/DDBJ whole genome shotgun (WGS) entry which is preliminary data.</text>
</comment>
<keyword evidence="4" id="KW-1185">Reference proteome</keyword>
<dbReference type="Pfam" id="PF00450">
    <property type="entry name" value="Peptidase_S10"/>
    <property type="match status" value="1"/>
</dbReference>
<dbReference type="EC" id="3.4.16.-" evidence="2"/>
<feature type="signal peptide" evidence="2">
    <location>
        <begin position="1"/>
        <end position="16"/>
    </location>
</feature>
<dbReference type="Proteomes" id="UP000601435">
    <property type="component" value="Unassembled WGS sequence"/>
</dbReference>
<dbReference type="GO" id="GO:0006508">
    <property type="term" value="P:proteolysis"/>
    <property type="evidence" value="ECO:0007669"/>
    <property type="project" value="UniProtKB-KW"/>
</dbReference>
<dbReference type="PROSITE" id="PS00131">
    <property type="entry name" value="CARBOXYPEPT_SER_SER"/>
    <property type="match status" value="1"/>
</dbReference>
<keyword evidence="2" id="KW-0378">Hydrolase</keyword>
<evidence type="ECO:0000256" key="2">
    <source>
        <dbReference type="RuleBase" id="RU361156"/>
    </source>
</evidence>
<evidence type="ECO:0000256" key="1">
    <source>
        <dbReference type="ARBA" id="ARBA00009431"/>
    </source>
</evidence>
<dbReference type="PANTHER" id="PTHR11802:SF201">
    <property type="entry name" value="CARBOXYPEPTIDASE"/>
    <property type="match status" value="1"/>
</dbReference>
<sequence>MKAAIAALFLAAEVAAYGPEALQDEITDLPGAPSVEFRMFSGYIDVGEGQMFYWFVESQRDAAHAPVILWTNGGPGCSGLAGFLTEQGPFRVKADGKTLSMNHLAWNKIVNMVFIEQPVGVGFSKTDKEIQYGDHQAAEDNFKFVLGFFKRYPEYKGNDFYISSESYGGHYMPTLGKLLADRDDVPSFRGIFLGNPLTYMTYRDYGQYGTAWGHQLLPGPLWMQYDAAKCATTFPASEACQKVTAEMDKILSGFDVYALGFPTCDHGTAAGQQERLQLMSQVNHAKGDLPPPYQPCASDLGEKYLNLPEVQTAIHAQHTEWGDCSRVVGRHYNSTDLNEPMMPYWQHLIQKGTLNLMIYSGDDDAVCATLGSQQFVWDLGYAPMEGKSWVPWTAAVLNRQRSTSKRPSLPT</sequence>
<evidence type="ECO:0000313" key="4">
    <source>
        <dbReference type="Proteomes" id="UP000601435"/>
    </source>
</evidence>
<feature type="chain" id="PRO_5033109357" description="Carboxypeptidase" evidence="2">
    <location>
        <begin position="17"/>
        <end position="411"/>
    </location>
</feature>
<dbReference type="OrthoDB" id="443318at2759"/>
<dbReference type="InterPro" id="IPR001563">
    <property type="entry name" value="Peptidase_S10"/>
</dbReference>
<dbReference type="InterPro" id="IPR018202">
    <property type="entry name" value="Ser_caboxypep_ser_AS"/>
</dbReference>
<accession>A0A812NNI5</accession>
<organism evidence="3 4">
    <name type="scientific">Symbiodinium necroappetens</name>
    <dbReference type="NCBI Taxonomy" id="1628268"/>
    <lineage>
        <taxon>Eukaryota</taxon>
        <taxon>Sar</taxon>
        <taxon>Alveolata</taxon>
        <taxon>Dinophyceae</taxon>
        <taxon>Suessiales</taxon>
        <taxon>Symbiodiniaceae</taxon>
        <taxon>Symbiodinium</taxon>
    </lineage>
</organism>
<dbReference type="PRINTS" id="PR00724">
    <property type="entry name" value="CRBOXYPTASEC"/>
</dbReference>
<reference evidence="3" key="1">
    <citation type="submission" date="2021-02" db="EMBL/GenBank/DDBJ databases">
        <authorList>
            <person name="Dougan E. K."/>
            <person name="Rhodes N."/>
            <person name="Thang M."/>
            <person name="Chan C."/>
        </authorList>
    </citation>
    <scope>NUCLEOTIDE SEQUENCE</scope>
</reference>
<dbReference type="EMBL" id="CAJNJA010013609">
    <property type="protein sequence ID" value="CAE7325223.1"/>
    <property type="molecule type" value="Genomic_DNA"/>
</dbReference>